<dbReference type="InterPro" id="IPR018865">
    <property type="entry name" value="STK19-like"/>
</dbReference>
<evidence type="ECO:0000313" key="3">
    <source>
        <dbReference type="EMBL" id="GCB27116.1"/>
    </source>
</evidence>
<organism evidence="3 4">
    <name type="scientific">Aspergillus awamori</name>
    <name type="common">Black koji mold</name>
    <dbReference type="NCBI Taxonomy" id="105351"/>
    <lineage>
        <taxon>Eukaryota</taxon>
        <taxon>Fungi</taxon>
        <taxon>Dikarya</taxon>
        <taxon>Ascomycota</taxon>
        <taxon>Pezizomycotina</taxon>
        <taxon>Eurotiomycetes</taxon>
        <taxon>Eurotiomycetidae</taxon>
        <taxon>Eurotiales</taxon>
        <taxon>Aspergillaceae</taxon>
        <taxon>Aspergillus</taxon>
    </lineage>
</organism>
<evidence type="ECO:0000313" key="4">
    <source>
        <dbReference type="Proteomes" id="UP000286921"/>
    </source>
</evidence>
<gene>
    <name evidence="3" type="ORF">AAWM_10001</name>
</gene>
<dbReference type="AlphaFoldDB" id="A0A401L6I6"/>
<proteinExistence type="predicted"/>
<dbReference type="PANTHER" id="PTHR40370">
    <property type="entry name" value="EXPRESSED PROTEIN"/>
    <property type="match status" value="1"/>
</dbReference>
<feature type="domain" description="DUF3074" evidence="2">
    <location>
        <begin position="471"/>
        <end position="662"/>
    </location>
</feature>
<dbReference type="Pfam" id="PF11274">
    <property type="entry name" value="DUF3074"/>
    <property type="match status" value="1"/>
</dbReference>
<dbReference type="Pfam" id="PF10494">
    <property type="entry name" value="Stk19"/>
    <property type="match status" value="1"/>
</dbReference>
<evidence type="ECO:0000259" key="2">
    <source>
        <dbReference type="Pfam" id="PF11274"/>
    </source>
</evidence>
<sequence>MPLRVTSAPVSGIKKNRKPAISRPRASPFAAHARRKPSAPSSSGTSKISSEQDECEQGPLPDLGPSRYISETASVTDVVEALQYIRNSMFDDLPRRAGMNSTRIAEVLNFRRSLPPLASVAHVHTLLEAPTKVEKEIMELVRAGRVRRLIVPGRGNDAAGLGDCLVLSEEWDGLVLDSPALEAPLKEKFLALLGRIGNTCAIPGAALTPPECMALVRAGFLVSSSSLAKGSSSLASLPVFPATSPSPASASRSGGYPLSEVGANPRSSSTTATLFLSLPNTGPYLRLLSAGRSHLLSLLKKSSSSEVPVYLLRDRWDGAVESEKSFSVAKRARGEFSGILPGRTKKYKELFGMNFRWVLEEALGAGLVEVFDTGSVGPGYIHPTMYLHLNPHPFSILPSHPALDETNTISSSTPAHPQLRSFLHACLTESQTLLSSIPTTFRRDHKPRRAPPSTAAIHLYTRNDNQEGDYWVCRQSTHQDAAVTGSASWEEFRSGLRENHSENEMDYTPSVTSVVKLVEWPSEVDVEGGWGKVDVHVNLITHTFHPTILIAPRSFLVLVISADRAAAAREQQGFVTIQIPLAVESSPEAVRKEIMAAVPRNTIFASYASVEEVVATESGLQWTMATTSDAGGAIPRWIQRSWTMGGVPKAVVADVGLFLAWTARRRS</sequence>
<dbReference type="PANTHER" id="PTHR40370:SF1">
    <property type="entry name" value="DUF3074 DOMAIN-CONTAINING PROTEIN"/>
    <property type="match status" value="1"/>
</dbReference>
<feature type="region of interest" description="Disordered" evidence="1">
    <location>
        <begin position="245"/>
        <end position="268"/>
    </location>
</feature>
<keyword evidence="4" id="KW-1185">Reference proteome</keyword>
<comment type="caution">
    <text evidence="3">The sequence shown here is derived from an EMBL/GenBank/DDBJ whole genome shotgun (WGS) entry which is preliminary data.</text>
</comment>
<name>A0A401L6I6_ASPAW</name>
<dbReference type="InterPro" id="IPR024500">
    <property type="entry name" value="DUF3074"/>
</dbReference>
<protein>
    <recommendedName>
        <fullName evidence="2">DUF3074 domain-containing protein</fullName>
    </recommendedName>
</protein>
<dbReference type="EMBL" id="BDHI01000028">
    <property type="protein sequence ID" value="GCB27116.1"/>
    <property type="molecule type" value="Genomic_DNA"/>
</dbReference>
<feature type="region of interest" description="Disordered" evidence="1">
    <location>
        <begin position="1"/>
        <end position="67"/>
    </location>
</feature>
<evidence type="ECO:0000256" key="1">
    <source>
        <dbReference type="SAM" id="MobiDB-lite"/>
    </source>
</evidence>
<feature type="compositionally biased region" description="Polar residues" evidence="1">
    <location>
        <begin position="39"/>
        <end position="49"/>
    </location>
</feature>
<reference evidence="3 4" key="1">
    <citation type="submission" date="2016-09" db="EMBL/GenBank/DDBJ databases">
        <title>Aspergillus awamori IFM 58123T.</title>
        <authorList>
            <person name="Kusuya Y."/>
            <person name="Shimizu M."/>
            <person name="Takahashi H."/>
            <person name="Yaguchi T."/>
        </authorList>
    </citation>
    <scope>NUCLEOTIDE SEQUENCE [LARGE SCALE GENOMIC DNA]</scope>
    <source>
        <strain evidence="3 4">IFM 58123</strain>
    </source>
</reference>
<accession>A0A401L6I6</accession>
<dbReference type="Proteomes" id="UP000286921">
    <property type="component" value="Unassembled WGS sequence"/>
</dbReference>